<dbReference type="AlphaFoldDB" id="A0A6J2TZM4"/>
<dbReference type="PANTHER" id="PTHR23161">
    <property type="entry name" value="PROTEIN CIP2A"/>
    <property type="match status" value="1"/>
</dbReference>
<feature type="region of interest" description="Disordered" evidence="1">
    <location>
        <begin position="832"/>
        <end position="862"/>
    </location>
</feature>
<evidence type="ECO:0000313" key="3">
    <source>
        <dbReference type="RefSeq" id="XP_030381936.1"/>
    </source>
</evidence>
<accession>A0A6J2TZM4</accession>
<dbReference type="RefSeq" id="XP_030381936.1">
    <property type="nucleotide sequence ID" value="XM_030526076.1"/>
</dbReference>
<dbReference type="GeneID" id="115629583"/>
<evidence type="ECO:0000256" key="1">
    <source>
        <dbReference type="SAM" id="MobiDB-lite"/>
    </source>
</evidence>
<gene>
    <name evidence="3" type="primary">LOC115629583</name>
</gene>
<feature type="region of interest" description="Disordered" evidence="1">
    <location>
        <begin position="1"/>
        <end position="20"/>
    </location>
</feature>
<dbReference type="PANTHER" id="PTHR23161:SF2">
    <property type="entry name" value="PROTEIN CIP2A"/>
    <property type="match status" value="1"/>
</dbReference>
<feature type="compositionally biased region" description="Basic and acidic residues" evidence="1">
    <location>
        <begin position="832"/>
        <end position="848"/>
    </location>
</feature>
<organism evidence="2 3">
    <name type="scientific">Drosophila lebanonensis</name>
    <name type="common">Fruit fly</name>
    <name type="synonym">Scaptodrosophila lebanonensis</name>
    <dbReference type="NCBI Taxonomy" id="7225"/>
    <lineage>
        <taxon>Eukaryota</taxon>
        <taxon>Metazoa</taxon>
        <taxon>Ecdysozoa</taxon>
        <taxon>Arthropoda</taxon>
        <taxon>Hexapoda</taxon>
        <taxon>Insecta</taxon>
        <taxon>Pterygota</taxon>
        <taxon>Neoptera</taxon>
        <taxon>Endopterygota</taxon>
        <taxon>Diptera</taxon>
        <taxon>Brachycera</taxon>
        <taxon>Muscomorpha</taxon>
        <taxon>Ephydroidea</taxon>
        <taxon>Drosophilidae</taxon>
        <taxon>Scaptodrosophila</taxon>
    </lineage>
</organism>
<protein>
    <submittedName>
        <fullName evidence="3">Uncharacterized protein LOC115629583</fullName>
    </submittedName>
</protein>
<dbReference type="InterPro" id="IPR042510">
    <property type="entry name" value="CIP2A"/>
</dbReference>
<name>A0A6J2TZM4_DROLE</name>
<dbReference type="Proteomes" id="UP000504634">
    <property type="component" value="Unplaced"/>
</dbReference>
<reference evidence="3" key="1">
    <citation type="submission" date="2025-08" db="UniProtKB">
        <authorList>
            <consortium name="RefSeq"/>
        </authorList>
    </citation>
    <scope>IDENTIFICATION</scope>
    <source>
        <strain evidence="3">11010-0011.00</strain>
        <tissue evidence="3">Whole body</tissue>
    </source>
</reference>
<sequence>MSSNRACSNTKNNNNSVESPLHMQNQSDAALQHSIGYAREFSTQAAAYHLLKTEEPLVHLHRTIVLLSTKIQPHCFAPTHLELAKFFVDLQALMSALDDESDALWACVALLQHCSRNLEARRAIVEQYCYVPVLSYLLVRTTRPERVHRLMLLLQDLTYGIRIAWEEPYLVVLLEHLVDIVHNTECDASETASPQDDSSHALLALSILVNLCYKNFVVLFLFLRRVNISSFSRRIQHYGLLANKMLIILSQDVHPFEERELHIFLRTSFAAIDECLKQWNVPQLSHIVDFLLDSQCHPRLQRAMLTHTHYCEDIERLLDQIDARSGMDDSSEDMRKHQQLCMDLIFRLVSHVLQLSTKDNSNIISLDAITPRLYELLCCWMESEHCGVAAIELLSILLRVGRRGIISQLIAREPTTVIKLVASTKLADTKPDHVMAILRLLLTLLRESKTEKLVLAEISESYFDNILAAPLALKPELLSKHAIAQSEIDKAIFCLLLLINFANIAKKAYFDKCRELLDKPQLQYAMARAMVSGTEQVASAVFKIAQFEHFPRAAVAKHVANISASGNSNGETPSSTNADAEQWRNLNAILKSHRTLVDKELTQRVNGLIDSINSTLQNHELHNAPVSQVIELYNHRISSLNCAMSNMQQRLEQASAQITRTTQLNNMQNAELELFQSKNFELLISQERLQSQCKDLKQQTDKLKSNMSNLIKDFSESSEQLQVKERRLAVAASEILDYQKRCEELRSSLSAKTEEVAKLETHNKENLTRIEKLKKTVNAYEHDIKEKVRTIEERERDLAKTQKGLEEQREARKKSEDLVSVLEKQLQERKEQIENLEMEQKETEDLRKTIMSLMESKKPKRK</sequence>
<dbReference type="OrthoDB" id="73401at2759"/>
<dbReference type="SUPFAM" id="SSF57997">
    <property type="entry name" value="Tropomyosin"/>
    <property type="match status" value="1"/>
</dbReference>
<keyword evidence="2" id="KW-1185">Reference proteome</keyword>
<evidence type="ECO:0000313" key="2">
    <source>
        <dbReference type="Proteomes" id="UP000504634"/>
    </source>
</evidence>
<proteinExistence type="predicted"/>